<accession>A0A512TPB2</accession>
<keyword evidence="1" id="KW-0378">Hydrolase</keyword>
<dbReference type="Pfam" id="PF10926">
    <property type="entry name" value="DUF2800"/>
    <property type="match status" value="1"/>
</dbReference>
<comment type="caution">
    <text evidence="3">The sequence shown here is derived from an EMBL/GenBank/DDBJ whole genome shotgun (WGS) entry which is preliminary data.</text>
</comment>
<dbReference type="Gene3D" id="3.90.320.10">
    <property type="match status" value="1"/>
</dbReference>
<evidence type="ECO:0000256" key="2">
    <source>
        <dbReference type="SAM" id="MobiDB-lite"/>
    </source>
</evidence>
<evidence type="ECO:0000313" key="4">
    <source>
        <dbReference type="Proteomes" id="UP000321089"/>
    </source>
</evidence>
<sequence>MSVKAHAILSASGSKRWLTCTPSAKLELDFEEEKSVYAEEGSLAHDIGELMLLLHLKLITKQAYTRKLNKLKTNSFYSKEMEDYVKVYVDYCIEKINEAYARSKDAVILLEQRLDFSNYVPDGFGTGDLVIISDSILEIIDLKYGKGVAVDATANTQMMLYALGALNQFECLYDIEKLRMTIVQPRLDSISTDEISVETLTEWAESYVKPRAEMAISGEGAFCAGEHCRFCRARYTCRARAEENLKLTRFDFKAPALLSDEEISEILSGVDDLQKWASDIYSYALEQAENHNKKWPGYKLVEGRSSRKYKDENLVAETLVAAGIEEDKLYNKSLLTITAMEKTLGKKQFTELLGDLIIKPMGKPTLVSEMDKRPELNSIKSAQSDFAN</sequence>
<organism evidence="3 4">
    <name type="scientific">Clostridium butyricum</name>
    <dbReference type="NCBI Taxonomy" id="1492"/>
    <lineage>
        <taxon>Bacteria</taxon>
        <taxon>Bacillati</taxon>
        <taxon>Bacillota</taxon>
        <taxon>Clostridia</taxon>
        <taxon>Eubacteriales</taxon>
        <taxon>Clostridiaceae</taxon>
        <taxon>Clostridium</taxon>
    </lineage>
</organism>
<dbReference type="AlphaFoldDB" id="A0A512TPB2"/>
<dbReference type="InterPro" id="IPR021229">
    <property type="entry name" value="DUF2800"/>
</dbReference>
<reference evidence="3 4" key="1">
    <citation type="submission" date="2019-07" db="EMBL/GenBank/DDBJ databases">
        <title>Whole genome shotgun sequence of Clostridium butyricum NBRC 3858.</title>
        <authorList>
            <person name="Hosoyama A."/>
            <person name="Uohara A."/>
            <person name="Ohji S."/>
            <person name="Ichikawa N."/>
        </authorList>
    </citation>
    <scope>NUCLEOTIDE SEQUENCE [LARGE SCALE GENOMIC DNA]</scope>
    <source>
        <strain evidence="3 4">NBRC 3858</strain>
    </source>
</reference>
<proteinExistence type="predicted"/>
<feature type="region of interest" description="Disordered" evidence="2">
    <location>
        <begin position="369"/>
        <end position="388"/>
    </location>
</feature>
<dbReference type="InterPro" id="IPR011604">
    <property type="entry name" value="PDDEXK-like_dom_sf"/>
</dbReference>
<evidence type="ECO:0000256" key="1">
    <source>
        <dbReference type="ARBA" id="ARBA00022801"/>
    </source>
</evidence>
<name>A0A512TPB2_CLOBU</name>
<dbReference type="EMBL" id="BKBC01000040">
    <property type="protein sequence ID" value="GEQ22112.1"/>
    <property type="molecule type" value="Genomic_DNA"/>
</dbReference>
<protein>
    <submittedName>
        <fullName evidence="3">Nuclease</fullName>
    </submittedName>
</protein>
<dbReference type="GO" id="GO:0016787">
    <property type="term" value="F:hydrolase activity"/>
    <property type="evidence" value="ECO:0007669"/>
    <property type="project" value="UniProtKB-KW"/>
</dbReference>
<gene>
    <name evidence="3" type="ORF">CBU02nite_26180</name>
</gene>
<evidence type="ECO:0000313" key="3">
    <source>
        <dbReference type="EMBL" id="GEQ22112.1"/>
    </source>
</evidence>
<feature type="compositionally biased region" description="Polar residues" evidence="2">
    <location>
        <begin position="378"/>
        <end position="388"/>
    </location>
</feature>
<dbReference type="RefSeq" id="WP_146868773.1">
    <property type="nucleotide sequence ID" value="NZ_BKBC01000040.1"/>
</dbReference>
<dbReference type="Proteomes" id="UP000321089">
    <property type="component" value="Unassembled WGS sequence"/>
</dbReference>